<dbReference type="InterPro" id="IPR016181">
    <property type="entry name" value="Acyl_CoA_acyltransferase"/>
</dbReference>
<accession>A0A1B1AKD1</accession>
<dbReference type="InterPro" id="IPR024320">
    <property type="entry name" value="LPG_synthase_C"/>
</dbReference>
<evidence type="ECO:0000256" key="6">
    <source>
        <dbReference type="SAM" id="Phobius"/>
    </source>
</evidence>
<evidence type="ECO:0000256" key="4">
    <source>
        <dbReference type="ARBA" id="ARBA00022989"/>
    </source>
</evidence>
<gene>
    <name evidence="8" type="ORF">ATE48_14185</name>
</gene>
<keyword evidence="9" id="KW-1185">Reference proteome</keyword>
<dbReference type="OrthoDB" id="145485at2"/>
<keyword evidence="5 6" id="KW-0472">Membrane</keyword>
<dbReference type="GO" id="GO:0005886">
    <property type="term" value="C:plasma membrane"/>
    <property type="evidence" value="ECO:0007669"/>
    <property type="project" value="UniProtKB-SubCell"/>
</dbReference>
<feature type="transmembrane region" description="Helical" evidence="6">
    <location>
        <begin position="62"/>
        <end position="81"/>
    </location>
</feature>
<dbReference type="PANTHER" id="PTHR34697">
    <property type="entry name" value="PHOSPHATIDYLGLYCEROL LYSYLTRANSFERASE"/>
    <property type="match status" value="1"/>
</dbReference>
<evidence type="ECO:0000259" key="7">
    <source>
        <dbReference type="Pfam" id="PF09924"/>
    </source>
</evidence>
<dbReference type="Pfam" id="PF09924">
    <property type="entry name" value="LPG_synthase_C"/>
    <property type="match status" value="1"/>
</dbReference>
<feature type="transmembrane region" description="Helical" evidence="6">
    <location>
        <begin position="143"/>
        <end position="165"/>
    </location>
</feature>
<dbReference type="PANTHER" id="PTHR34697:SF2">
    <property type="entry name" value="PHOSPHATIDYLGLYCEROL LYSYLTRANSFERASE"/>
    <property type="match status" value="1"/>
</dbReference>
<sequence>MSDAARLESGEPAWRARLFEAAPHIAAGLAFAAGAFTLIAVATPALPPLRGLGALERVVNELPELSASIAGVALMGLATGLRRRIDAAWAATTALMLAVCLYAAIRHGHTAAAATAGIATMGLVISRRAFYRHSRLIDLVPDPRVALGIAAAFGIALLGALLWAGERPDFAAAPWWALLTGEHLGRPGRALAVAAAAISVVGVQWCLLSRARGAPLPAATEDIARAETIIAGADDALPDAQLAFTGDKSFVFADEAMAMTARGGGSLIAMGPPVGKRRCWRGVLTALRTEAERLSLRPVVYAAPPELLPDLLDLNFRVEKIGENAIVDVKDFTLAGSARQKLRSSRRRFVEREGAVFEVLESPHAPGLWDALRPVSDAWLAAHGGREKMFSLGAFDPDYLSRHPIAVARLHGQIVAFANIWLTADRKRGAVDLMRHVSDTPSGIMDFLFTEILLWAQAHGLESIDLGMAPLAGLAEETKYASLFARVGKLVHERGEQFYGFQGLRAFKDKFDPRWEPRYIAAVGGWTLPIVLADVAVLTNGPRAPAGAP</sequence>
<evidence type="ECO:0000313" key="8">
    <source>
        <dbReference type="EMBL" id="ANP46980.1"/>
    </source>
</evidence>
<dbReference type="InterPro" id="IPR051211">
    <property type="entry name" value="PG_lysyltransferase"/>
</dbReference>
<evidence type="ECO:0000256" key="2">
    <source>
        <dbReference type="ARBA" id="ARBA00022475"/>
    </source>
</evidence>
<dbReference type="InParanoid" id="A0A1B1AKD1"/>
<dbReference type="STRING" id="1759059.ATE48_14185"/>
<dbReference type="GO" id="GO:0055091">
    <property type="term" value="P:phospholipid homeostasis"/>
    <property type="evidence" value="ECO:0007669"/>
    <property type="project" value="TreeGrafter"/>
</dbReference>
<keyword evidence="4 6" id="KW-1133">Transmembrane helix</keyword>
<feature type="transmembrane region" description="Helical" evidence="6">
    <location>
        <begin position="21"/>
        <end position="42"/>
    </location>
</feature>
<evidence type="ECO:0000256" key="5">
    <source>
        <dbReference type="ARBA" id="ARBA00023136"/>
    </source>
</evidence>
<evidence type="ECO:0000313" key="9">
    <source>
        <dbReference type="Proteomes" id="UP000092498"/>
    </source>
</evidence>
<protein>
    <recommendedName>
        <fullName evidence="7">Phosphatidylglycerol lysyltransferase C-terminal domain-containing protein</fullName>
    </recommendedName>
</protein>
<name>A0A1B1AKD1_9PROT</name>
<dbReference type="SUPFAM" id="SSF55729">
    <property type="entry name" value="Acyl-CoA N-acyltransferases (Nat)"/>
    <property type="match status" value="1"/>
</dbReference>
<dbReference type="RefSeq" id="WP_066772573.1">
    <property type="nucleotide sequence ID" value="NZ_CP013244.1"/>
</dbReference>
<dbReference type="AlphaFoldDB" id="A0A1B1AKD1"/>
<reference evidence="8 9" key="1">
    <citation type="submission" date="2015-11" db="EMBL/GenBank/DDBJ databases">
        <title>Whole-Genome Sequence of Candidatus Oderbacter manganicum from the National Park Lower Oder Valley, Germany.</title>
        <authorList>
            <person name="Braun B."/>
            <person name="Liere K."/>
            <person name="Szewzyk U."/>
        </authorList>
    </citation>
    <scope>NUCLEOTIDE SEQUENCE [LARGE SCALE GENOMIC DNA]</scope>
    <source>
        <strain evidence="8 9">OTSz_A_272</strain>
    </source>
</reference>
<dbReference type="KEGG" id="cbot:ATE48_14185"/>
<feature type="transmembrane region" description="Helical" evidence="6">
    <location>
        <begin position="88"/>
        <end position="105"/>
    </location>
</feature>
<dbReference type="GO" id="GO:0016755">
    <property type="term" value="F:aminoacyltransferase activity"/>
    <property type="evidence" value="ECO:0007669"/>
    <property type="project" value="TreeGrafter"/>
</dbReference>
<comment type="subcellular location">
    <subcellularLocation>
        <location evidence="1">Cell membrane</location>
        <topology evidence="1">Multi-pass membrane protein</topology>
    </subcellularLocation>
</comment>
<feature type="transmembrane region" description="Helical" evidence="6">
    <location>
        <begin position="111"/>
        <end position="131"/>
    </location>
</feature>
<dbReference type="EMBL" id="CP013244">
    <property type="protein sequence ID" value="ANP46980.1"/>
    <property type="molecule type" value="Genomic_DNA"/>
</dbReference>
<keyword evidence="2" id="KW-1003">Cell membrane</keyword>
<proteinExistence type="predicted"/>
<organism evidence="8 9">
    <name type="scientific">Candidatus Viadribacter manganicus</name>
    <dbReference type="NCBI Taxonomy" id="1759059"/>
    <lineage>
        <taxon>Bacteria</taxon>
        <taxon>Pseudomonadati</taxon>
        <taxon>Pseudomonadota</taxon>
        <taxon>Alphaproteobacteria</taxon>
        <taxon>Hyphomonadales</taxon>
        <taxon>Hyphomonadaceae</taxon>
        <taxon>Candidatus Viadribacter</taxon>
    </lineage>
</organism>
<evidence type="ECO:0000256" key="3">
    <source>
        <dbReference type="ARBA" id="ARBA00022692"/>
    </source>
</evidence>
<feature type="domain" description="Phosphatidylglycerol lysyltransferase C-terminal" evidence="7">
    <location>
        <begin position="236"/>
        <end position="521"/>
    </location>
</feature>
<dbReference type="Proteomes" id="UP000092498">
    <property type="component" value="Chromosome"/>
</dbReference>
<keyword evidence="3 6" id="KW-0812">Transmembrane</keyword>
<evidence type="ECO:0000256" key="1">
    <source>
        <dbReference type="ARBA" id="ARBA00004651"/>
    </source>
</evidence>